<dbReference type="KEGG" id="mpof:MPOR_03760"/>
<reference evidence="3 4" key="1">
    <citation type="journal article" date="2019" name="Emerg. Microbes Infect.">
        <title>Comprehensive subspecies identification of 175 nontuberculous mycobacteria species based on 7547 genomic profiles.</title>
        <authorList>
            <person name="Matsumoto Y."/>
            <person name="Kinjo T."/>
            <person name="Motooka D."/>
            <person name="Nabeya D."/>
            <person name="Jung N."/>
            <person name="Uechi K."/>
            <person name="Horii T."/>
            <person name="Iida T."/>
            <person name="Fujita J."/>
            <person name="Nakamura S."/>
        </authorList>
    </citation>
    <scope>NUCLEOTIDE SEQUENCE [LARGE SCALE GENOMIC DNA]</scope>
    <source>
        <strain evidence="3 4">JCM 12603</strain>
    </source>
</reference>
<feature type="chain" id="PRO_5038451553" description="DUF4333 domain-containing protein" evidence="1">
    <location>
        <begin position="28"/>
        <end position="174"/>
    </location>
</feature>
<name>A0A6N4V5E8_9MYCO</name>
<dbReference type="Pfam" id="PF14230">
    <property type="entry name" value="DUF4333"/>
    <property type="match status" value="2"/>
</dbReference>
<feature type="domain" description="DUF4333" evidence="2">
    <location>
        <begin position="18"/>
        <end position="93"/>
    </location>
</feature>
<evidence type="ECO:0000259" key="2">
    <source>
        <dbReference type="Pfam" id="PF14230"/>
    </source>
</evidence>
<dbReference type="EMBL" id="AP022570">
    <property type="protein sequence ID" value="BBX49350.1"/>
    <property type="molecule type" value="Genomic_DNA"/>
</dbReference>
<dbReference type="InterPro" id="IPR025637">
    <property type="entry name" value="DUF4333"/>
</dbReference>
<accession>A0A6N4V5E8</accession>
<keyword evidence="1" id="KW-0732">Signal</keyword>
<gene>
    <name evidence="3" type="ORF">MPOR_03760</name>
</gene>
<protein>
    <recommendedName>
        <fullName evidence="2">DUF4333 domain-containing protein</fullName>
    </recommendedName>
</protein>
<organism evidence="3 4">
    <name type="scientific">Mycolicibacterium poriferae</name>
    <dbReference type="NCBI Taxonomy" id="39694"/>
    <lineage>
        <taxon>Bacteria</taxon>
        <taxon>Bacillati</taxon>
        <taxon>Actinomycetota</taxon>
        <taxon>Actinomycetes</taxon>
        <taxon>Mycobacteriales</taxon>
        <taxon>Mycobacteriaceae</taxon>
        <taxon>Mycolicibacterium</taxon>
    </lineage>
</organism>
<dbReference type="PROSITE" id="PS51257">
    <property type="entry name" value="PROKAR_LIPOPROTEIN"/>
    <property type="match status" value="1"/>
</dbReference>
<keyword evidence="4" id="KW-1185">Reference proteome</keyword>
<sequence>MATSTHRAALLTCASALLLTACSFSFSSGGLDHEKLQNAITDELNTSYETISQQVSSVDCPQDQNPGPGEKILCTAQVGDQSVRVESTVTDEDYNVNFETLDTLYDLPSVGTTLSDELTNQLGFPVTVTCGEGLKAVEIGQTFDCTAADEDGDERTVRLTAAPIGENDQWELLE</sequence>
<dbReference type="Proteomes" id="UP000466785">
    <property type="component" value="Chromosome"/>
</dbReference>
<evidence type="ECO:0000313" key="4">
    <source>
        <dbReference type="Proteomes" id="UP000466785"/>
    </source>
</evidence>
<feature type="domain" description="DUF4333" evidence="2">
    <location>
        <begin position="109"/>
        <end position="161"/>
    </location>
</feature>
<dbReference type="AlphaFoldDB" id="A0A6N4V5E8"/>
<evidence type="ECO:0000313" key="3">
    <source>
        <dbReference type="EMBL" id="BBX49350.1"/>
    </source>
</evidence>
<feature type="signal peptide" evidence="1">
    <location>
        <begin position="1"/>
        <end position="27"/>
    </location>
</feature>
<evidence type="ECO:0000256" key="1">
    <source>
        <dbReference type="SAM" id="SignalP"/>
    </source>
</evidence>
<dbReference type="RefSeq" id="WP_152519251.1">
    <property type="nucleotide sequence ID" value="NZ_AP022570.1"/>
</dbReference>
<proteinExistence type="predicted"/>